<dbReference type="EMBL" id="LR743603">
    <property type="protein sequence ID" value="CAA2633330.1"/>
    <property type="molecule type" value="Genomic_DNA"/>
</dbReference>
<feature type="region of interest" description="Disordered" evidence="1">
    <location>
        <begin position="110"/>
        <end position="138"/>
    </location>
</feature>
<dbReference type="EMBL" id="CACRZD030000016">
    <property type="protein sequence ID" value="CAA6672444.1"/>
    <property type="molecule type" value="Genomic_DNA"/>
</dbReference>
<evidence type="ECO:0000313" key="3">
    <source>
        <dbReference type="Proteomes" id="UP001189122"/>
    </source>
</evidence>
<dbReference type="Proteomes" id="UP001189122">
    <property type="component" value="Unassembled WGS sequence"/>
</dbReference>
<gene>
    <name evidence="2" type="ORF">SI7747_16018855</name>
</gene>
<protein>
    <submittedName>
        <fullName evidence="2">Uncharacterized protein</fullName>
    </submittedName>
</protein>
<reference evidence="2 3" key="1">
    <citation type="submission" date="2019-12" db="EMBL/GenBank/DDBJ databases">
        <authorList>
            <person name="Scholz U."/>
            <person name="Mascher M."/>
            <person name="Fiebig A."/>
        </authorList>
    </citation>
    <scope>NUCLEOTIDE SEQUENCE</scope>
</reference>
<organism evidence="2">
    <name type="scientific">Spirodela intermedia</name>
    <name type="common">Intermediate duckweed</name>
    <dbReference type="NCBI Taxonomy" id="51605"/>
    <lineage>
        <taxon>Eukaryota</taxon>
        <taxon>Viridiplantae</taxon>
        <taxon>Streptophyta</taxon>
        <taxon>Embryophyta</taxon>
        <taxon>Tracheophyta</taxon>
        <taxon>Spermatophyta</taxon>
        <taxon>Magnoliopsida</taxon>
        <taxon>Liliopsida</taxon>
        <taxon>Araceae</taxon>
        <taxon>Lemnoideae</taxon>
        <taxon>Spirodela</taxon>
    </lineage>
</organism>
<feature type="region of interest" description="Disordered" evidence="1">
    <location>
        <begin position="251"/>
        <end position="371"/>
    </location>
</feature>
<sequence length="371" mass="39898">MAPVAERPLFADTNLGTRLAVAVPADITVGNLKKKLGREHSACFPKLGKIKVHALLVKRKIHHYHLPDSMPVWNVFSGLRITWFLFMDISPLEGSVGLAATMPHTIQGYEEQTQKRGQLRKRAPETGSNDASGRTLDDIGTRNVLSGKGMVASETIAGLDYQQEKRRKDGSGAMKFELLDIGLNGGSLPSEDAICRKDEKPSWLAETPSESFPGRVSITGIISSYFSDLDDVDSCTISTTAFGRVGMTDRTGESRIKSSGSASVGADGSLKQSEKTSEVIFHEKERGTAPLSAPGDNCEGHRDDSHMGSSDKLRRSEVGKRLVLATSKSGPSSGKKTSGVSMFTSRRGKPLVGDPSSPVSNTIFDFPDGDD</sequence>
<evidence type="ECO:0000313" key="2">
    <source>
        <dbReference type="EMBL" id="CAA2633330.1"/>
    </source>
</evidence>
<evidence type="ECO:0000256" key="1">
    <source>
        <dbReference type="SAM" id="MobiDB-lite"/>
    </source>
</evidence>
<feature type="compositionally biased region" description="Low complexity" evidence="1">
    <location>
        <begin position="327"/>
        <end position="341"/>
    </location>
</feature>
<dbReference type="AlphaFoldDB" id="A0A7I8JQK7"/>
<accession>A0A7I8JQK7</accession>
<name>A0A7I8JQK7_SPIIN</name>
<feature type="compositionally biased region" description="Low complexity" evidence="1">
    <location>
        <begin position="258"/>
        <end position="269"/>
    </location>
</feature>
<keyword evidence="3" id="KW-1185">Reference proteome</keyword>
<proteinExistence type="predicted"/>
<feature type="compositionally biased region" description="Basic and acidic residues" evidence="1">
    <location>
        <begin position="272"/>
        <end position="287"/>
    </location>
</feature>
<feature type="compositionally biased region" description="Basic and acidic residues" evidence="1">
    <location>
        <begin position="298"/>
        <end position="320"/>
    </location>
</feature>